<keyword evidence="7" id="KW-1185">Reference proteome</keyword>
<keyword evidence="4 5" id="KW-0472">Membrane</keyword>
<dbReference type="InterPro" id="IPR005828">
    <property type="entry name" value="MFS_sugar_transport-like"/>
</dbReference>
<comment type="caution">
    <text evidence="6">The sequence shown here is derived from an EMBL/GenBank/DDBJ whole genome shotgun (WGS) entry which is preliminary data.</text>
</comment>
<feature type="transmembrane region" description="Helical" evidence="5">
    <location>
        <begin position="163"/>
        <end position="181"/>
    </location>
</feature>
<feature type="transmembrane region" description="Helical" evidence="5">
    <location>
        <begin position="21"/>
        <end position="41"/>
    </location>
</feature>
<feature type="transmembrane region" description="Helical" evidence="5">
    <location>
        <begin position="47"/>
        <end position="65"/>
    </location>
</feature>
<evidence type="ECO:0000256" key="2">
    <source>
        <dbReference type="ARBA" id="ARBA00022692"/>
    </source>
</evidence>
<dbReference type="EMBL" id="MNPL01030715">
    <property type="protein sequence ID" value="OQR66883.1"/>
    <property type="molecule type" value="Genomic_DNA"/>
</dbReference>
<comment type="subcellular location">
    <subcellularLocation>
        <location evidence="1">Membrane</location>
        <topology evidence="1">Multi-pass membrane protein</topology>
    </subcellularLocation>
</comment>
<dbReference type="AlphaFoldDB" id="A0A1V9X0D2"/>
<dbReference type="PANTHER" id="PTHR24064">
    <property type="entry name" value="SOLUTE CARRIER FAMILY 22 MEMBER"/>
    <property type="match status" value="1"/>
</dbReference>
<evidence type="ECO:0000256" key="1">
    <source>
        <dbReference type="ARBA" id="ARBA00004141"/>
    </source>
</evidence>
<dbReference type="OrthoDB" id="3936150at2759"/>
<gene>
    <name evidence="6" type="ORF">BIW11_13863</name>
</gene>
<dbReference type="SUPFAM" id="SSF103473">
    <property type="entry name" value="MFS general substrate transporter"/>
    <property type="match status" value="1"/>
</dbReference>
<evidence type="ECO:0000256" key="4">
    <source>
        <dbReference type="ARBA" id="ARBA00023136"/>
    </source>
</evidence>
<keyword evidence="3 5" id="KW-1133">Transmembrane helix</keyword>
<evidence type="ECO:0000313" key="6">
    <source>
        <dbReference type="EMBL" id="OQR66883.1"/>
    </source>
</evidence>
<sequence length="346" mass="38224">MNVFLTDTEMSLAKHRSLLNVGFALGFQIPMLFFPSIAGFLHSWRGVQMAMGLSALPLLPFFCFLQESPRWLLMHGHAAKARRALENILRFNKKDLSILDGLLPTTGNLPPKQDDGNLAEMLRNPVLRRTVLALFSLWFFDQGSFFSAIYLSTRIPGDRSRSFAYTAAAGVAGGASAIALLRFAPRKFSLCAFLIVSSCGFVTLAMLSQDAPQWMHLTAAMLLRYSIVTSTGIMWTYTLEIFPTLVRNFGFSCCFCFGRIGGTIAPFMRDLDEWHPSAPHLTLATCCIAASLSVPILPETFNAPLPDNLAEAQNLNRNKATTTTLGVRTDNDVTKETTLDIPLMKP</sequence>
<protein>
    <submittedName>
        <fullName evidence="6">Organic cation transporter protein-like</fullName>
    </submittedName>
</protein>
<feature type="transmembrane region" description="Helical" evidence="5">
    <location>
        <begin position="188"/>
        <end position="208"/>
    </location>
</feature>
<keyword evidence="2 5" id="KW-0812">Transmembrane</keyword>
<organism evidence="6 7">
    <name type="scientific">Tropilaelaps mercedesae</name>
    <dbReference type="NCBI Taxonomy" id="418985"/>
    <lineage>
        <taxon>Eukaryota</taxon>
        <taxon>Metazoa</taxon>
        <taxon>Ecdysozoa</taxon>
        <taxon>Arthropoda</taxon>
        <taxon>Chelicerata</taxon>
        <taxon>Arachnida</taxon>
        <taxon>Acari</taxon>
        <taxon>Parasitiformes</taxon>
        <taxon>Mesostigmata</taxon>
        <taxon>Gamasina</taxon>
        <taxon>Dermanyssoidea</taxon>
        <taxon>Laelapidae</taxon>
        <taxon>Tropilaelaps</taxon>
    </lineage>
</organism>
<dbReference type="STRING" id="418985.A0A1V9X0D2"/>
<feature type="transmembrane region" description="Helical" evidence="5">
    <location>
        <begin position="214"/>
        <end position="237"/>
    </location>
</feature>
<proteinExistence type="predicted"/>
<dbReference type="GO" id="GO:0022857">
    <property type="term" value="F:transmembrane transporter activity"/>
    <property type="evidence" value="ECO:0007669"/>
    <property type="project" value="InterPro"/>
</dbReference>
<evidence type="ECO:0000313" key="7">
    <source>
        <dbReference type="Proteomes" id="UP000192247"/>
    </source>
</evidence>
<dbReference type="InParanoid" id="A0A1V9X0D2"/>
<accession>A0A1V9X0D2</accession>
<dbReference type="Pfam" id="PF00083">
    <property type="entry name" value="Sugar_tr"/>
    <property type="match status" value="1"/>
</dbReference>
<name>A0A1V9X0D2_9ACAR</name>
<dbReference type="Proteomes" id="UP000192247">
    <property type="component" value="Unassembled WGS sequence"/>
</dbReference>
<feature type="transmembrane region" description="Helical" evidence="5">
    <location>
        <begin position="131"/>
        <end position="151"/>
    </location>
</feature>
<dbReference type="InterPro" id="IPR036259">
    <property type="entry name" value="MFS_trans_sf"/>
</dbReference>
<reference evidence="6 7" key="1">
    <citation type="journal article" date="2017" name="Gigascience">
        <title>Draft genome of the honey bee ectoparasitic mite, Tropilaelaps mercedesae, is shaped by the parasitic life history.</title>
        <authorList>
            <person name="Dong X."/>
            <person name="Armstrong S.D."/>
            <person name="Xia D."/>
            <person name="Makepeace B.L."/>
            <person name="Darby A.C."/>
            <person name="Kadowaki T."/>
        </authorList>
    </citation>
    <scope>NUCLEOTIDE SEQUENCE [LARGE SCALE GENOMIC DNA]</scope>
    <source>
        <strain evidence="6">Wuxi-XJTLU</strain>
    </source>
</reference>
<dbReference type="GO" id="GO:0016020">
    <property type="term" value="C:membrane"/>
    <property type="evidence" value="ECO:0007669"/>
    <property type="project" value="UniProtKB-SubCell"/>
</dbReference>
<evidence type="ECO:0000256" key="3">
    <source>
        <dbReference type="ARBA" id="ARBA00022989"/>
    </source>
</evidence>
<dbReference type="Gene3D" id="1.20.1250.20">
    <property type="entry name" value="MFS general substrate transporter like domains"/>
    <property type="match status" value="1"/>
</dbReference>
<evidence type="ECO:0000256" key="5">
    <source>
        <dbReference type="SAM" id="Phobius"/>
    </source>
</evidence>